<feature type="compositionally biased region" description="Pro residues" evidence="1">
    <location>
        <begin position="20"/>
        <end position="35"/>
    </location>
</feature>
<feature type="region of interest" description="Disordered" evidence="1">
    <location>
        <begin position="344"/>
        <end position="395"/>
    </location>
</feature>
<protein>
    <submittedName>
        <fullName evidence="2">Uncharacterized protein</fullName>
    </submittedName>
</protein>
<dbReference type="Proteomes" id="UP000034841">
    <property type="component" value="Unassembled WGS sequence"/>
</dbReference>
<dbReference type="EMBL" id="LBBL01000028">
    <property type="protein sequence ID" value="KKF96770.1"/>
    <property type="molecule type" value="Genomic_DNA"/>
</dbReference>
<organism evidence="2 3">
    <name type="scientific">Ceratocystis fimbriata f. sp. platani</name>
    <dbReference type="NCBI Taxonomy" id="88771"/>
    <lineage>
        <taxon>Eukaryota</taxon>
        <taxon>Fungi</taxon>
        <taxon>Dikarya</taxon>
        <taxon>Ascomycota</taxon>
        <taxon>Pezizomycotina</taxon>
        <taxon>Sordariomycetes</taxon>
        <taxon>Hypocreomycetidae</taxon>
        <taxon>Microascales</taxon>
        <taxon>Ceratocystidaceae</taxon>
        <taxon>Ceratocystis</taxon>
    </lineage>
</organism>
<proteinExistence type="predicted"/>
<feature type="region of interest" description="Disordered" evidence="1">
    <location>
        <begin position="175"/>
        <end position="198"/>
    </location>
</feature>
<evidence type="ECO:0000313" key="2">
    <source>
        <dbReference type="EMBL" id="KKF96770.1"/>
    </source>
</evidence>
<evidence type="ECO:0000313" key="3">
    <source>
        <dbReference type="Proteomes" id="UP000034841"/>
    </source>
</evidence>
<name>A0A0F8B7B2_CERFI</name>
<sequence>MFAASISNVRLRPVVERSKVPPPTPVSLPPLPPIPSGSSGGTREHLVRQIQSIYRPQDIKPDLLSSIGLEAVYDVSPEELLPDASYLPDFAAWDKLSFEDARELDKTIRKKLPNGHLGPGAISYLDRKKELGYPNTVAFRNVRRLPPAPGTSQPRLGNSYDFFRHLEHITLYWDDPTQPESQGSLENQTVESADTSAKTPGGDVDFYRIARGQEMPNEARANLVNAFVKLIAYDFGGNTTAPRMEARLYMCSPVDPGSKLPPVRSQVSSACSYIFRSPTDRVSARAGIVEGPVAAVSARTTVSFKTEAEVCQDISREIIAAIIIAQHRDREGKQEKRFGEGAWWTTKPRWGGGTGGPIGREIDPDDVPGDKESAFQKPKKEEEPRKPSVNIPGMPSVKRVKKTPVNIYDQYRQIRPPSTTWDPKTRYQAIGRIPGAGYDDIFLVSGLFHHISIVRIRVPLALLRILEGATEQIDYSKLKMWRSKWYDLFVFEDRMEALRLTWGMMAYQVRDPSENVPMSDVA</sequence>
<reference evidence="2 3" key="1">
    <citation type="submission" date="2015-04" db="EMBL/GenBank/DDBJ databases">
        <title>Genome sequence of Ceratocystis platani, a major pathogen of plane trees.</title>
        <authorList>
            <person name="Belbahri L."/>
        </authorList>
    </citation>
    <scope>NUCLEOTIDE SEQUENCE [LARGE SCALE GENOMIC DNA]</scope>
    <source>
        <strain evidence="2 3">CFO</strain>
    </source>
</reference>
<gene>
    <name evidence="2" type="ORF">CFO_g841</name>
</gene>
<dbReference type="AlphaFoldDB" id="A0A0F8B7B2"/>
<comment type="caution">
    <text evidence="2">The sequence shown here is derived from an EMBL/GenBank/DDBJ whole genome shotgun (WGS) entry which is preliminary data.</text>
</comment>
<feature type="compositionally biased region" description="Polar residues" evidence="1">
    <location>
        <begin position="178"/>
        <end position="198"/>
    </location>
</feature>
<feature type="compositionally biased region" description="Basic and acidic residues" evidence="1">
    <location>
        <begin position="368"/>
        <end position="386"/>
    </location>
</feature>
<dbReference type="OrthoDB" id="5407653at2759"/>
<feature type="region of interest" description="Disordered" evidence="1">
    <location>
        <begin position="17"/>
        <end position="42"/>
    </location>
</feature>
<evidence type="ECO:0000256" key="1">
    <source>
        <dbReference type="SAM" id="MobiDB-lite"/>
    </source>
</evidence>
<accession>A0A0F8B7B2</accession>
<keyword evidence="3" id="KW-1185">Reference proteome</keyword>